<evidence type="ECO:0000256" key="1">
    <source>
        <dbReference type="ARBA" id="ARBA00001947"/>
    </source>
</evidence>
<evidence type="ECO:0000259" key="4">
    <source>
        <dbReference type="Pfam" id="PF01979"/>
    </source>
</evidence>
<evidence type="ECO:0000256" key="3">
    <source>
        <dbReference type="ARBA" id="ARBA00039113"/>
    </source>
</evidence>
<dbReference type="GO" id="GO:0005829">
    <property type="term" value="C:cytosol"/>
    <property type="evidence" value="ECO:0007669"/>
    <property type="project" value="TreeGrafter"/>
</dbReference>
<reference evidence="5 6" key="1">
    <citation type="submission" date="2015-09" db="EMBL/GenBank/DDBJ databases">
        <title>Draft genome of the parasitic nematode Teladorsagia circumcincta isolate WARC Sus (inbred).</title>
        <authorList>
            <person name="Mitreva M."/>
        </authorList>
    </citation>
    <scope>NUCLEOTIDE SEQUENCE [LARGE SCALE GENOMIC DNA]</scope>
    <source>
        <strain evidence="5 6">S</strain>
    </source>
</reference>
<name>A0A2G9TU65_TELCI</name>
<dbReference type="InterPro" id="IPR006680">
    <property type="entry name" value="Amidohydro-rel"/>
</dbReference>
<sequence length="184" mass="20437">MLSSSQAAVKTTYTVLALEDDLVAAEYLQTQKPNAPRSAHHSTAAKIFNIYPKKGRVAVGSDADLVIWNPDATRKISKDTHHQAVDFNIFEGMVVHGVAETTISRGKVVWSNNTLTAEAGSGRFIPLAPFAPYVFATIPQRAKIIDFVVPTKDTTPIAAYRQWREWADPKQYSIEILQHSCRKK</sequence>
<feature type="domain" description="Amidohydrolase-related" evidence="4">
    <location>
        <begin position="44"/>
        <end position="95"/>
    </location>
</feature>
<protein>
    <recommendedName>
        <fullName evidence="3">dihydropyrimidinase</fullName>
        <ecNumber evidence="3">3.5.2.2</ecNumber>
    </recommendedName>
</protein>
<dbReference type="Gene3D" id="2.30.40.10">
    <property type="entry name" value="Urease, subunit C, domain 1"/>
    <property type="match status" value="1"/>
</dbReference>
<dbReference type="AlphaFoldDB" id="A0A2G9TU65"/>
<dbReference type="Pfam" id="PF01979">
    <property type="entry name" value="Amidohydro_1"/>
    <property type="match status" value="1"/>
</dbReference>
<dbReference type="SUPFAM" id="SSF51338">
    <property type="entry name" value="Composite domain of metallo-dependent hydrolases"/>
    <property type="match status" value="1"/>
</dbReference>
<keyword evidence="6" id="KW-1185">Reference proteome</keyword>
<dbReference type="OrthoDB" id="10258955at2759"/>
<gene>
    <name evidence="5" type="ORF">TELCIR_16952</name>
</gene>
<dbReference type="GO" id="GO:0006208">
    <property type="term" value="P:pyrimidine nucleobase catabolic process"/>
    <property type="evidence" value="ECO:0007669"/>
    <property type="project" value="TreeGrafter"/>
</dbReference>
<dbReference type="PANTHER" id="PTHR11647">
    <property type="entry name" value="HYDRANTOINASE/DIHYDROPYRIMIDINASE FAMILY MEMBER"/>
    <property type="match status" value="1"/>
</dbReference>
<comment type="cofactor">
    <cofactor evidence="1">
        <name>Zn(2+)</name>
        <dbReference type="ChEBI" id="CHEBI:29105"/>
    </cofactor>
</comment>
<evidence type="ECO:0000256" key="2">
    <source>
        <dbReference type="ARBA" id="ARBA00036696"/>
    </source>
</evidence>
<dbReference type="EC" id="3.5.2.2" evidence="3"/>
<evidence type="ECO:0000313" key="5">
    <source>
        <dbReference type="EMBL" id="PIO61524.1"/>
    </source>
</evidence>
<dbReference type="Proteomes" id="UP000230423">
    <property type="component" value="Unassembled WGS sequence"/>
</dbReference>
<evidence type="ECO:0000313" key="6">
    <source>
        <dbReference type="Proteomes" id="UP000230423"/>
    </source>
</evidence>
<comment type="catalytic activity">
    <reaction evidence="2">
        <text>5,6-dihydrouracil + H2O = 3-(carbamoylamino)propanoate + H(+)</text>
        <dbReference type="Rhea" id="RHEA:16121"/>
        <dbReference type="ChEBI" id="CHEBI:11892"/>
        <dbReference type="ChEBI" id="CHEBI:15377"/>
        <dbReference type="ChEBI" id="CHEBI:15378"/>
        <dbReference type="ChEBI" id="CHEBI:15901"/>
        <dbReference type="EC" id="3.5.2.2"/>
    </reaction>
</comment>
<dbReference type="InterPro" id="IPR050378">
    <property type="entry name" value="Metallo-dep_Hydrolases_sf"/>
</dbReference>
<proteinExistence type="predicted"/>
<dbReference type="Gene3D" id="3.20.20.140">
    <property type="entry name" value="Metal-dependent hydrolases"/>
    <property type="match status" value="1"/>
</dbReference>
<dbReference type="GO" id="GO:0004157">
    <property type="term" value="F:dihydropyrimidinase activity"/>
    <property type="evidence" value="ECO:0007669"/>
    <property type="project" value="UniProtKB-EC"/>
</dbReference>
<dbReference type="InterPro" id="IPR011059">
    <property type="entry name" value="Metal-dep_hydrolase_composite"/>
</dbReference>
<dbReference type="PANTHER" id="PTHR11647:SF1">
    <property type="entry name" value="COLLAPSIN RESPONSE MEDIATOR PROTEIN"/>
    <property type="match status" value="1"/>
</dbReference>
<dbReference type="EMBL" id="KZ353451">
    <property type="protein sequence ID" value="PIO61524.1"/>
    <property type="molecule type" value="Genomic_DNA"/>
</dbReference>
<organism evidence="5 6">
    <name type="scientific">Teladorsagia circumcincta</name>
    <name type="common">Brown stomach worm</name>
    <name type="synonym">Ostertagia circumcincta</name>
    <dbReference type="NCBI Taxonomy" id="45464"/>
    <lineage>
        <taxon>Eukaryota</taxon>
        <taxon>Metazoa</taxon>
        <taxon>Ecdysozoa</taxon>
        <taxon>Nematoda</taxon>
        <taxon>Chromadorea</taxon>
        <taxon>Rhabditida</taxon>
        <taxon>Rhabditina</taxon>
        <taxon>Rhabditomorpha</taxon>
        <taxon>Strongyloidea</taxon>
        <taxon>Trichostrongylidae</taxon>
        <taxon>Teladorsagia</taxon>
    </lineage>
</organism>
<accession>A0A2G9TU65</accession>